<reference evidence="2" key="1">
    <citation type="submission" date="2016-05" db="EMBL/GenBank/DDBJ databases">
        <title>Paenibacillus oryzae. sp. nov., isolated from the rice root.</title>
        <authorList>
            <person name="Zhang J."/>
            <person name="Zhang X."/>
        </authorList>
    </citation>
    <scope>NUCLEOTIDE SEQUENCE [LARGE SCALE GENOMIC DNA]</scope>
    <source>
        <strain evidence="2">KCTC13222</strain>
    </source>
</reference>
<evidence type="ECO:0008006" key="3">
    <source>
        <dbReference type="Google" id="ProtNLM"/>
    </source>
</evidence>
<proteinExistence type="predicted"/>
<organism evidence="1 2">
    <name type="scientific">Paenibacillus pectinilyticus</name>
    <dbReference type="NCBI Taxonomy" id="512399"/>
    <lineage>
        <taxon>Bacteria</taxon>
        <taxon>Bacillati</taxon>
        <taxon>Bacillota</taxon>
        <taxon>Bacilli</taxon>
        <taxon>Bacillales</taxon>
        <taxon>Paenibacillaceae</taxon>
        <taxon>Paenibacillus</taxon>
    </lineage>
</organism>
<dbReference type="RefSeq" id="WP_065852272.1">
    <property type="nucleotide sequence ID" value="NZ_LYPC01000014.1"/>
</dbReference>
<gene>
    <name evidence="1" type="ORF">A8709_14845</name>
</gene>
<comment type="caution">
    <text evidence="1">The sequence shown here is derived from an EMBL/GenBank/DDBJ whole genome shotgun (WGS) entry which is preliminary data.</text>
</comment>
<dbReference type="Proteomes" id="UP000093309">
    <property type="component" value="Unassembled WGS sequence"/>
</dbReference>
<protein>
    <recommendedName>
        <fullName evidence="3">Lipoprotein</fullName>
    </recommendedName>
</protein>
<keyword evidence="2" id="KW-1185">Reference proteome</keyword>
<sequence length="481" mass="54273">MKKLANLFALIIVITSTGCKNTNEVNRQADSIHAATSHAPISTSSSSSSVVQSPVPIVSTPAKDQVTSMKDMDVMTMTDFTSWNHPIKSVLDHYNMLPVKMELSRNKTYPTFYFSTNTGSLLPFDNNENYYGQLLREISKANGYWDYSLVIQGSKPATIEVIGDRDALRVRSIKVNGSEKGFFYFPEDDELYRRQDEAIRTLLLSLNRNNWQLQQMQDIDLDQDGIQEKLVSFSKSLKDESAEKQFYVLQKNGTGYRQVGDLNSGSIGWLNGMDILTLNGEGQPFIYLERTNGSGSGFNLYKMEKGTIVSVDGSFPPNGDGFRGIAKGADGHYIKTAVELFIDRRLIQTFKWDGNSFVISSTQYEYGRQGDASFEYPDSPEKVLECFLTDTFFLEIGDDDRNTIQNEMQQLVLDHSLLQLDLHPNDFEIFPYYEMTLKTVRLEVSTDSVVLVMEKASKKLVSELVLVEGQWKIKSITVKAA</sequence>
<dbReference type="STRING" id="512399.A8709_14845"/>
<dbReference type="AlphaFoldDB" id="A0A1C1A473"/>
<evidence type="ECO:0000313" key="1">
    <source>
        <dbReference type="EMBL" id="OCT15361.1"/>
    </source>
</evidence>
<dbReference type="OrthoDB" id="1908973at2"/>
<accession>A0A1C1A473</accession>
<dbReference type="PROSITE" id="PS51257">
    <property type="entry name" value="PROKAR_LIPOPROTEIN"/>
    <property type="match status" value="1"/>
</dbReference>
<name>A0A1C1A473_9BACL</name>
<dbReference type="EMBL" id="LYPC01000014">
    <property type="protein sequence ID" value="OCT15361.1"/>
    <property type="molecule type" value="Genomic_DNA"/>
</dbReference>
<evidence type="ECO:0000313" key="2">
    <source>
        <dbReference type="Proteomes" id="UP000093309"/>
    </source>
</evidence>